<gene>
    <name evidence="1" type="ORF">J2Z19_002289</name>
</gene>
<evidence type="ECO:0000313" key="2">
    <source>
        <dbReference type="Proteomes" id="UP000823773"/>
    </source>
</evidence>
<dbReference type="Proteomes" id="UP000823773">
    <property type="component" value="Unassembled WGS sequence"/>
</dbReference>
<organism evidence="1 2">
    <name type="scientific">Ensifer adhaerens</name>
    <name type="common">Sinorhizobium morelense</name>
    <dbReference type="NCBI Taxonomy" id="106592"/>
    <lineage>
        <taxon>Bacteria</taxon>
        <taxon>Pseudomonadati</taxon>
        <taxon>Pseudomonadota</taxon>
        <taxon>Alphaproteobacteria</taxon>
        <taxon>Hyphomicrobiales</taxon>
        <taxon>Rhizobiaceae</taxon>
        <taxon>Sinorhizobium/Ensifer group</taxon>
        <taxon>Ensifer</taxon>
    </lineage>
</organism>
<evidence type="ECO:0000313" key="1">
    <source>
        <dbReference type="EMBL" id="MBP1872577.1"/>
    </source>
</evidence>
<dbReference type="EMBL" id="JAGGJR010000003">
    <property type="protein sequence ID" value="MBP1872577.1"/>
    <property type="molecule type" value="Genomic_DNA"/>
</dbReference>
<accession>A0ACC5SUM4</accession>
<protein>
    <submittedName>
        <fullName evidence="1">Tellurite resistance protein TerC</fullName>
    </submittedName>
</protein>
<reference evidence="1" key="1">
    <citation type="submission" date="2021-03" db="EMBL/GenBank/DDBJ databases">
        <title>Genomic Encyclopedia of Type Strains, Phase IV (KMG-IV): sequencing the most valuable type-strain genomes for metagenomic binning, comparative biology and taxonomic classification.</title>
        <authorList>
            <person name="Goeker M."/>
        </authorList>
    </citation>
    <scope>NUCLEOTIDE SEQUENCE</scope>
    <source>
        <strain evidence="1">DSM 18131</strain>
    </source>
</reference>
<comment type="caution">
    <text evidence="1">The sequence shown here is derived from an EMBL/GenBank/DDBJ whole genome shotgun (WGS) entry which is preliminary data.</text>
</comment>
<name>A0ACC5SUM4_ENSAD</name>
<sequence length="328" mass="36649">MDTSFLFIEWLSKPIWMWLSFITLVIAILSFDLGVLHKENKEIEVGESIKLSALYISLGLAFGGWVWWYLGADAGLAYMTGFVVEKTLALDNVFVIALIFSFFAVPRLYQHRVLFWGILGVIVLRAIMIGVGATLVAEFSWLLYIFAAFLVVTGLKMLFMKEADPDISNNALVRFMRNRFNVTEGHHGEHFFVKQADPKTGKLVWFITPLFMALVLIEVADVIFAVDSVPAIFAITTDPFLVYTSNIFAILGLRALYFALAAMIHRFRYLKPALAVVLIFIGSKVFVADLLGLEKFPAAFSLGITFAIIASGVIWSLVKTRGEPVPAE</sequence>
<keyword evidence="2" id="KW-1185">Reference proteome</keyword>
<proteinExistence type="predicted"/>